<proteinExistence type="predicted"/>
<reference evidence="1 2" key="1">
    <citation type="journal article" date="2017" name="Nat. Commun.">
        <title>In situ click chemistry generation of cyclooxygenase-2 inhibitors.</title>
        <authorList>
            <person name="Bhardwaj A."/>
            <person name="Kaur J."/>
            <person name="Wuest M."/>
            <person name="Wuest F."/>
        </authorList>
    </citation>
    <scope>NUCLEOTIDE SEQUENCE [LARGE SCALE GENOMIC DNA]</scope>
    <source>
        <strain evidence="1">S2_012_000_R3_94</strain>
    </source>
</reference>
<evidence type="ECO:0000313" key="1">
    <source>
        <dbReference type="EMBL" id="TKW64728.1"/>
    </source>
</evidence>
<dbReference type="EMBL" id="VAFL01000021">
    <property type="protein sequence ID" value="TKW64728.1"/>
    <property type="molecule type" value="Genomic_DNA"/>
</dbReference>
<organism evidence="1 2">
    <name type="scientific">Paracoccus denitrificans</name>
    <dbReference type="NCBI Taxonomy" id="266"/>
    <lineage>
        <taxon>Bacteria</taxon>
        <taxon>Pseudomonadati</taxon>
        <taxon>Pseudomonadota</taxon>
        <taxon>Alphaproteobacteria</taxon>
        <taxon>Rhodobacterales</taxon>
        <taxon>Paracoccaceae</taxon>
        <taxon>Paracoccus</taxon>
    </lineage>
</organism>
<comment type="caution">
    <text evidence="1">The sequence shown here is derived from an EMBL/GenBank/DDBJ whole genome shotgun (WGS) entry which is preliminary data.</text>
</comment>
<gene>
    <name evidence="1" type="ORF">DI616_17945</name>
</gene>
<dbReference type="AlphaFoldDB" id="A0A533I4V3"/>
<evidence type="ECO:0000313" key="2">
    <source>
        <dbReference type="Proteomes" id="UP000315344"/>
    </source>
</evidence>
<protein>
    <submittedName>
        <fullName evidence="1">Uncharacterized protein</fullName>
    </submittedName>
</protein>
<sequence>MARRTFSLPAGYLEQQLIADGLQNELKAILVSFGNVGAADFDDATLIAALENDKSGYAAVLAKQCAENPALAQRMPASFRNAILALRGLT</sequence>
<accession>A0A533I4V3</accession>
<dbReference type="Proteomes" id="UP000315344">
    <property type="component" value="Unassembled WGS sequence"/>
</dbReference>
<name>A0A533I4V3_PARDE</name>